<organism evidence="1">
    <name type="scientific">Arundo donax</name>
    <name type="common">Giant reed</name>
    <name type="synonym">Donax arundinaceus</name>
    <dbReference type="NCBI Taxonomy" id="35708"/>
    <lineage>
        <taxon>Eukaryota</taxon>
        <taxon>Viridiplantae</taxon>
        <taxon>Streptophyta</taxon>
        <taxon>Embryophyta</taxon>
        <taxon>Tracheophyta</taxon>
        <taxon>Spermatophyta</taxon>
        <taxon>Magnoliopsida</taxon>
        <taxon>Liliopsida</taxon>
        <taxon>Poales</taxon>
        <taxon>Poaceae</taxon>
        <taxon>PACMAD clade</taxon>
        <taxon>Arundinoideae</taxon>
        <taxon>Arundineae</taxon>
        <taxon>Arundo</taxon>
    </lineage>
</organism>
<accession>A0A0A9D863</accession>
<sequence>MRQTKMFKLNVLSLGQLLFLHQLMVMHQSWSLKMLLTSRQRYLTRRMRG</sequence>
<name>A0A0A9D863_ARUDO</name>
<evidence type="ECO:0000313" key="1">
    <source>
        <dbReference type="EMBL" id="JAD79927.1"/>
    </source>
</evidence>
<proteinExistence type="predicted"/>
<dbReference type="EMBL" id="GBRH01217968">
    <property type="protein sequence ID" value="JAD79927.1"/>
    <property type="molecule type" value="Transcribed_RNA"/>
</dbReference>
<reference evidence="1" key="2">
    <citation type="journal article" date="2015" name="Data Brief">
        <title>Shoot transcriptome of the giant reed, Arundo donax.</title>
        <authorList>
            <person name="Barrero R.A."/>
            <person name="Guerrero F.D."/>
            <person name="Moolhuijzen P."/>
            <person name="Goolsby J.A."/>
            <person name="Tidwell J."/>
            <person name="Bellgard S.E."/>
            <person name="Bellgard M.I."/>
        </authorList>
    </citation>
    <scope>NUCLEOTIDE SEQUENCE</scope>
    <source>
        <tissue evidence="1">Shoot tissue taken approximately 20 cm above the soil surface</tissue>
    </source>
</reference>
<reference evidence="1" key="1">
    <citation type="submission" date="2014-09" db="EMBL/GenBank/DDBJ databases">
        <authorList>
            <person name="Magalhaes I.L.F."/>
            <person name="Oliveira U."/>
            <person name="Santos F.R."/>
            <person name="Vidigal T.H.D.A."/>
            <person name="Brescovit A.D."/>
            <person name="Santos A.J."/>
        </authorList>
    </citation>
    <scope>NUCLEOTIDE SEQUENCE</scope>
    <source>
        <tissue evidence="1">Shoot tissue taken approximately 20 cm above the soil surface</tissue>
    </source>
</reference>
<dbReference type="AlphaFoldDB" id="A0A0A9D863"/>
<protein>
    <submittedName>
        <fullName evidence="1">Uncharacterized protein</fullName>
    </submittedName>
</protein>